<dbReference type="InterPro" id="IPR001610">
    <property type="entry name" value="PAC"/>
</dbReference>
<dbReference type="NCBIfam" id="TIGR00229">
    <property type="entry name" value="sensory_box"/>
    <property type="match status" value="2"/>
</dbReference>
<evidence type="ECO:0000313" key="11">
    <source>
        <dbReference type="Proteomes" id="UP000239446"/>
    </source>
</evidence>
<feature type="domain" description="EAL" evidence="7">
    <location>
        <begin position="773"/>
        <end position="1020"/>
    </location>
</feature>
<evidence type="ECO:0000259" key="7">
    <source>
        <dbReference type="PROSITE" id="PS50883"/>
    </source>
</evidence>
<dbReference type="NCBIfam" id="TIGR00254">
    <property type="entry name" value="GGDEF"/>
    <property type="match status" value="1"/>
</dbReference>
<feature type="domain" description="PAC" evidence="6">
    <location>
        <begin position="536"/>
        <end position="590"/>
    </location>
</feature>
<dbReference type="PANTHER" id="PTHR44757:SF2">
    <property type="entry name" value="BIOFILM ARCHITECTURE MAINTENANCE PROTEIN MBAA"/>
    <property type="match status" value="1"/>
</dbReference>
<dbReference type="InterPro" id="IPR013656">
    <property type="entry name" value="PAS_4"/>
</dbReference>
<dbReference type="InterPro" id="IPR035965">
    <property type="entry name" value="PAS-like_dom_sf"/>
</dbReference>
<keyword evidence="4" id="KW-0812">Transmembrane</keyword>
<dbReference type="CDD" id="cd18773">
    <property type="entry name" value="PDC1_HK_sensor"/>
    <property type="match status" value="1"/>
</dbReference>
<feature type="transmembrane region" description="Helical" evidence="4">
    <location>
        <begin position="296"/>
        <end position="315"/>
    </location>
</feature>
<dbReference type="Gene3D" id="3.30.70.270">
    <property type="match status" value="1"/>
</dbReference>
<dbReference type="Gene3D" id="3.20.20.450">
    <property type="entry name" value="EAL domain"/>
    <property type="match status" value="1"/>
</dbReference>
<evidence type="ECO:0000313" key="12">
    <source>
        <dbReference type="Proteomes" id="UP000239648"/>
    </source>
</evidence>
<feature type="domain" description="PAC" evidence="6">
    <location>
        <begin position="416"/>
        <end position="469"/>
    </location>
</feature>
<evidence type="ECO:0000313" key="10">
    <source>
        <dbReference type="EMBL" id="PPK56043.1"/>
    </source>
</evidence>
<dbReference type="SMART" id="SM00086">
    <property type="entry name" value="PAC"/>
    <property type="match status" value="2"/>
</dbReference>
<dbReference type="CDD" id="cd00130">
    <property type="entry name" value="PAS"/>
    <property type="match status" value="2"/>
</dbReference>
<evidence type="ECO:0000256" key="3">
    <source>
        <dbReference type="ARBA" id="ARBA00022777"/>
    </source>
</evidence>
<dbReference type="PROSITE" id="PS50113">
    <property type="entry name" value="PAC"/>
    <property type="match status" value="2"/>
</dbReference>
<dbReference type="Proteomes" id="UP000239648">
    <property type="component" value="Unassembled WGS sequence"/>
</dbReference>
<keyword evidence="4" id="KW-0472">Membrane</keyword>
<dbReference type="Pfam" id="PF13426">
    <property type="entry name" value="PAS_9"/>
    <property type="match status" value="1"/>
</dbReference>
<feature type="domain" description="PAS" evidence="5">
    <location>
        <begin position="345"/>
        <end position="414"/>
    </location>
</feature>
<organism evidence="10 11">
    <name type="scientific">Marinobacter persicus</name>
    <dbReference type="NCBI Taxonomy" id="930118"/>
    <lineage>
        <taxon>Bacteria</taxon>
        <taxon>Pseudomonadati</taxon>
        <taxon>Pseudomonadota</taxon>
        <taxon>Gammaproteobacteria</taxon>
        <taxon>Pseudomonadales</taxon>
        <taxon>Marinobacteraceae</taxon>
        <taxon>Marinobacter</taxon>
    </lineage>
</organism>
<dbReference type="InterPro" id="IPR052155">
    <property type="entry name" value="Biofilm_reg_signaling"/>
</dbReference>
<dbReference type="InterPro" id="IPR035919">
    <property type="entry name" value="EAL_sf"/>
</dbReference>
<dbReference type="PROSITE" id="PS50887">
    <property type="entry name" value="GGDEF"/>
    <property type="match status" value="1"/>
</dbReference>
<evidence type="ECO:0000259" key="6">
    <source>
        <dbReference type="PROSITE" id="PS50113"/>
    </source>
</evidence>
<dbReference type="Gene3D" id="3.30.450.20">
    <property type="entry name" value="PAS domain"/>
    <property type="match status" value="4"/>
</dbReference>
<dbReference type="FunFam" id="3.20.20.450:FF:000001">
    <property type="entry name" value="Cyclic di-GMP phosphodiesterase yahA"/>
    <property type="match status" value="1"/>
</dbReference>
<dbReference type="CDD" id="cd01948">
    <property type="entry name" value="EAL"/>
    <property type="match status" value="1"/>
</dbReference>
<evidence type="ECO:0000256" key="2">
    <source>
        <dbReference type="ARBA" id="ARBA00022636"/>
    </source>
</evidence>
<protein>
    <recommendedName>
        <fullName evidence="1">cyclic-guanylate-specific phosphodiesterase</fullName>
        <ecNumber evidence="1">3.1.4.52</ecNumber>
    </recommendedName>
</protein>
<dbReference type="Pfam" id="PF08448">
    <property type="entry name" value="PAS_4"/>
    <property type="match status" value="1"/>
</dbReference>
<sequence length="1020" mass="113499">MSESASRATPTPSARNKVIIVYLLMMLVLVGGAAVVVFQTHQQTRKAAVSRLNARADLATELVTQAFMTSDYGLRTLAGFIEPLAEQASIVSGSGLESLEQTLDQKRDLLEYLDGLFVMGPLGRALYSSESLPGDQVPGWSFLRQQLSGMSGSQLITPLYKDPTTGQLSIWHLRALYASNGAVTAYLAARQTTELLTSSMGHLSLSEGQSLAVLDENMTVVGRLPGTPGTLHTGTRVQEPHTSEFIESGQARSQVLTSSPVDSEERFYAFRRVSGAPYIVIVGEKMSVVMHGWWQSLWVIVIGVLLVGIVGLVLVCQLLRRQAAEQKLISENRERQALQNSAQSNEARLRALIHSIPDLIFVFDQQGRFVFVHASDESMLLGPVEELLGAHYQEVLPAKLANRLDATREQVERTGEPAELEYQLEHEGEVREFSARITVLVDQENRNNGFLAVVRDVTESKIQEAELRIASTAFETHLGMVITDEHGVILRANRAFTKITGYEEHEVVGKTPAVLQSGLQDRAFYQNFWARVKENGSWEGEIWNRKKNGEIYAEWLTVTAVRGEEGQVLNYVGTFHDITKRKEAERRAHRLAFYDSLTGLANRVLLEDRIAEAVKSNVRQKTYAALLQLELNQFRAINDTRGYEVGDLVLKTVADRLGKLMRGSNTLARIGGDEFAILLLSLGPTEEAAARAAELMANQVLNLFEHPVAVADYNVPISVSIGITLMSGQQTPWDQQIQRAEQATQQAKQQARQQGARPVAFFDPEIQARTVANILLEDELRNALSADQLQLFFQPQIRNPDRLQGYEVLLRWQHPEKGLISPGVFIPLAEQNRLIVPIGEWVLRRACEQLARWQDDPATKDLYLAVNVSVYQFQNRQFTEQVAAILEETGAPPHLLELEVTESLLMDDPEYITQVMNDLRALGIRFSLDDFGTGYSSLSYLKRLPLDQVKIDQSFTRDLGENNASGAIVDSIIGLSNGLGLQVIAEGVETEAQRDWLVEHGCRHFQGYLFGRPGPLPADN</sequence>
<dbReference type="EC" id="3.1.4.52" evidence="1"/>
<dbReference type="InterPro" id="IPR000700">
    <property type="entry name" value="PAS-assoc_C"/>
</dbReference>
<dbReference type="SUPFAM" id="SSF141868">
    <property type="entry name" value="EAL domain-like"/>
    <property type="match status" value="1"/>
</dbReference>
<keyword evidence="2" id="KW-0973">c-di-GMP</keyword>
<dbReference type="Proteomes" id="UP000239446">
    <property type="component" value="Unassembled WGS sequence"/>
</dbReference>
<dbReference type="CDD" id="cd01949">
    <property type="entry name" value="GGDEF"/>
    <property type="match status" value="1"/>
</dbReference>
<reference evidence="10 11" key="2">
    <citation type="submission" date="2018-02" db="EMBL/GenBank/DDBJ databases">
        <title>Subsurface microbial communities from deep shales in Ohio and West Virginia, USA.</title>
        <authorList>
            <person name="Wrighton K."/>
        </authorList>
    </citation>
    <scope>NUCLEOTIDE SEQUENCE [LARGE SCALE GENOMIC DNA]</scope>
    <source>
        <strain evidence="10 11">UTICA-S1B9</strain>
    </source>
</reference>
<dbReference type="GO" id="GO:0071111">
    <property type="term" value="F:cyclic-guanylate-specific phosphodiesterase activity"/>
    <property type="evidence" value="ECO:0007669"/>
    <property type="project" value="UniProtKB-EC"/>
</dbReference>
<evidence type="ECO:0000256" key="1">
    <source>
        <dbReference type="ARBA" id="ARBA00012282"/>
    </source>
</evidence>
<dbReference type="SMART" id="SM00091">
    <property type="entry name" value="PAS"/>
    <property type="match status" value="2"/>
</dbReference>
<keyword evidence="3" id="KW-0418">Kinase</keyword>
<dbReference type="InterPro" id="IPR043128">
    <property type="entry name" value="Rev_trsase/Diguanyl_cyclase"/>
</dbReference>
<dbReference type="EMBL" id="PTIT01000002">
    <property type="protein sequence ID" value="PPK53206.1"/>
    <property type="molecule type" value="Genomic_DNA"/>
</dbReference>
<dbReference type="RefSeq" id="WP_104414813.1">
    <property type="nucleotide sequence ID" value="NZ_PTIT01000002.1"/>
</dbReference>
<feature type="transmembrane region" description="Helical" evidence="4">
    <location>
        <begin position="20"/>
        <end position="38"/>
    </location>
</feature>
<dbReference type="SMART" id="SM00267">
    <property type="entry name" value="GGDEF"/>
    <property type="match status" value="1"/>
</dbReference>
<dbReference type="CDD" id="cd12915">
    <property type="entry name" value="PDC2_DGC_like"/>
    <property type="match status" value="1"/>
</dbReference>
<feature type="domain" description="GGDEF" evidence="8">
    <location>
        <begin position="622"/>
        <end position="764"/>
    </location>
</feature>
<evidence type="ECO:0000256" key="4">
    <source>
        <dbReference type="SAM" id="Phobius"/>
    </source>
</evidence>
<evidence type="ECO:0000313" key="9">
    <source>
        <dbReference type="EMBL" id="PPK53206.1"/>
    </source>
</evidence>
<dbReference type="InterPro" id="IPR000014">
    <property type="entry name" value="PAS"/>
</dbReference>
<dbReference type="InterPro" id="IPR029787">
    <property type="entry name" value="Nucleotide_cyclase"/>
</dbReference>
<dbReference type="InterPro" id="IPR000160">
    <property type="entry name" value="GGDEF_dom"/>
</dbReference>
<dbReference type="OrthoDB" id="9176779at2"/>
<proteinExistence type="predicted"/>
<dbReference type="EMBL" id="PTIU01000002">
    <property type="protein sequence ID" value="PPK56043.1"/>
    <property type="molecule type" value="Genomic_DNA"/>
</dbReference>
<dbReference type="InterPro" id="IPR001633">
    <property type="entry name" value="EAL_dom"/>
</dbReference>
<accession>A0A2S6GA62</accession>
<dbReference type="PROSITE" id="PS50112">
    <property type="entry name" value="PAS"/>
    <property type="match status" value="2"/>
</dbReference>
<reference evidence="9 12" key="1">
    <citation type="submission" date="2018-02" db="EMBL/GenBank/DDBJ databases">
        <title>Deep subsurface shale carbon reservoir microbial communities from Ohio and West Virginia, USA.</title>
        <authorList>
            <person name="Wrighton K."/>
        </authorList>
    </citation>
    <scope>NUCLEOTIDE SEQUENCE [LARGE SCALE GENOMIC DNA]</scope>
    <source>
        <strain evidence="9 12">UTICA-S1B6</strain>
    </source>
</reference>
<dbReference type="Pfam" id="PF00990">
    <property type="entry name" value="GGDEF"/>
    <property type="match status" value="1"/>
</dbReference>
<comment type="caution">
    <text evidence="10">The sequence shown here is derived from an EMBL/GenBank/DDBJ whole genome shotgun (WGS) entry which is preliminary data.</text>
</comment>
<name>A0A2S6GA62_9GAMM</name>
<gene>
    <name evidence="10" type="ORF">B0H24_10026</name>
    <name evidence="9" type="ORF">BY455_1026</name>
</gene>
<dbReference type="PANTHER" id="PTHR44757">
    <property type="entry name" value="DIGUANYLATE CYCLASE DGCP"/>
    <property type="match status" value="1"/>
</dbReference>
<dbReference type="AlphaFoldDB" id="A0A2S6GA62"/>
<keyword evidence="12" id="KW-1185">Reference proteome</keyword>
<dbReference type="SUPFAM" id="SSF55785">
    <property type="entry name" value="PYP-like sensor domain (PAS domain)"/>
    <property type="match status" value="2"/>
</dbReference>
<keyword evidence="4" id="KW-1133">Transmembrane helix</keyword>
<dbReference type="SUPFAM" id="SSF55073">
    <property type="entry name" value="Nucleotide cyclase"/>
    <property type="match status" value="1"/>
</dbReference>
<dbReference type="PROSITE" id="PS50883">
    <property type="entry name" value="EAL"/>
    <property type="match status" value="1"/>
</dbReference>
<dbReference type="GO" id="GO:0016301">
    <property type="term" value="F:kinase activity"/>
    <property type="evidence" value="ECO:0007669"/>
    <property type="project" value="UniProtKB-KW"/>
</dbReference>
<feature type="domain" description="PAS" evidence="5">
    <location>
        <begin position="480"/>
        <end position="511"/>
    </location>
</feature>
<evidence type="ECO:0000259" key="5">
    <source>
        <dbReference type="PROSITE" id="PS50112"/>
    </source>
</evidence>
<dbReference type="SMART" id="SM00052">
    <property type="entry name" value="EAL"/>
    <property type="match status" value="1"/>
</dbReference>
<evidence type="ECO:0000259" key="8">
    <source>
        <dbReference type="PROSITE" id="PS50887"/>
    </source>
</evidence>
<keyword evidence="3" id="KW-0808">Transferase</keyword>
<dbReference type="Pfam" id="PF00563">
    <property type="entry name" value="EAL"/>
    <property type="match status" value="1"/>
</dbReference>